<evidence type="ECO:0000313" key="2">
    <source>
        <dbReference type="Proteomes" id="UP000070544"/>
    </source>
</evidence>
<protein>
    <submittedName>
        <fullName evidence="1">Uncharacterized protein</fullName>
    </submittedName>
</protein>
<name>A0A139ARV4_GONPJ</name>
<dbReference type="AlphaFoldDB" id="A0A139ARV4"/>
<gene>
    <name evidence="1" type="ORF">M427DRAFT_451274</name>
</gene>
<dbReference type="Proteomes" id="UP000070544">
    <property type="component" value="Unassembled WGS sequence"/>
</dbReference>
<dbReference type="EMBL" id="KQ965738">
    <property type="protein sequence ID" value="KXS19470.1"/>
    <property type="molecule type" value="Genomic_DNA"/>
</dbReference>
<proteinExistence type="predicted"/>
<organism evidence="1 2">
    <name type="scientific">Gonapodya prolifera (strain JEL478)</name>
    <name type="common">Monoblepharis prolifera</name>
    <dbReference type="NCBI Taxonomy" id="1344416"/>
    <lineage>
        <taxon>Eukaryota</taxon>
        <taxon>Fungi</taxon>
        <taxon>Fungi incertae sedis</taxon>
        <taxon>Chytridiomycota</taxon>
        <taxon>Chytridiomycota incertae sedis</taxon>
        <taxon>Monoblepharidomycetes</taxon>
        <taxon>Monoblepharidales</taxon>
        <taxon>Gonapodyaceae</taxon>
        <taxon>Gonapodya</taxon>
    </lineage>
</organism>
<reference evidence="1 2" key="1">
    <citation type="journal article" date="2015" name="Genome Biol. Evol.">
        <title>Phylogenomic analyses indicate that early fungi evolved digesting cell walls of algal ancestors of land plants.</title>
        <authorList>
            <person name="Chang Y."/>
            <person name="Wang S."/>
            <person name="Sekimoto S."/>
            <person name="Aerts A.L."/>
            <person name="Choi C."/>
            <person name="Clum A."/>
            <person name="LaButti K.M."/>
            <person name="Lindquist E.A."/>
            <person name="Yee Ngan C."/>
            <person name="Ohm R.A."/>
            <person name="Salamov A.A."/>
            <person name="Grigoriev I.V."/>
            <person name="Spatafora J.W."/>
            <person name="Berbee M.L."/>
        </authorList>
    </citation>
    <scope>NUCLEOTIDE SEQUENCE [LARGE SCALE GENOMIC DNA]</scope>
    <source>
        <strain evidence="1 2">JEL478</strain>
    </source>
</reference>
<accession>A0A139ARV4</accession>
<keyword evidence="2" id="KW-1185">Reference proteome</keyword>
<sequence length="181" mass="19794">MEEGTCGYITFVPKSHHPKLKGFLTTAFPALQTLKGRLQRSKNACHAACPVGCGFSTLHSSTQPRPRPRTQPHHVSVKSVLVHPPCAANGTRPGPHRVAVSTETTWKVVLKYVLVDLFGMKSVKGFVVQECTQPGTRGDPREFPLDERVNAFGFDTELPEIEVCKVGALFSEQSCHASTLD</sequence>
<evidence type="ECO:0000313" key="1">
    <source>
        <dbReference type="EMBL" id="KXS19470.1"/>
    </source>
</evidence>